<keyword evidence="2" id="KW-1185">Reference proteome</keyword>
<gene>
    <name evidence="1" type="ORF">SNE40_007221</name>
</gene>
<reference evidence="1 2" key="1">
    <citation type="submission" date="2024-01" db="EMBL/GenBank/DDBJ databases">
        <title>The genome of the rayed Mediterranean limpet Patella caerulea (Linnaeus, 1758).</title>
        <authorList>
            <person name="Anh-Thu Weber A."/>
            <person name="Halstead-Nussloch G."/>
        </authorList>
    </citation>
    <scope>NUCLEOTIDE SEQUENCE [LARGE SCALE GENOMIC DNA]</scope>
    <source>
        <strain evidence="1">AATW-2023a</strain>
        <tissue evidence="1">Whole specimen</tissue>
    </source>
</reference>
<dbReference type="AlphaFoldDB" id="A0AAN8JY32"/>
<evidence type="ECO:0000313" key="2">
    <source>
        <dbReference type="Proteomes" id="UP001347796"/>
    </source>
</evidence>
<dbReference type="Gene3D" id="3.40.50.150">
    <property type="entry name" value="Vaccinia Virus protein VP39"/>
    <property type="match status" value="1"/>
</dbReference>
<accession>A0AAN8JY32</accession>
<proteinExistence type="predicted"/>
<dbReference type="PANTHER" id="PTHR43591">
    <property type="entry name" value="METHYLTRANSFERASE"/>
    <property type="match status" value="1"/>
</dbReference>
<dbReference type="SUPFAM" id="SSF53335">
    <property type="entry name" value="S-adenosyl-L-methionine-dependent methyltransferases"/>
    <property type="match status" value="1"/>
</dbReference>
<protein>
    <recommendedName>
        <fullName evidence="3">Methyltransferase domain-containing protein</fullName>
    </recommendedName>
</protein>
<organism evidence="1 2">
    <name type="scientific">Patella caerulea</name>
    <name type="common">Rayed Mediterranean limpet</name>
    <dbReference type="NCBI Taxonomy" id="87958"/>
    <lineage>
        <taxon>Eukaryota</taxon>
        <taxon>Metazoa</taxon>
        <taxon>Spiralia</taxon>
        <taxon>Lophotrochozoa</taxon>
        <taxon>Mollusca</taxon>
        <taxon>Gastropoda</taxon>
        <taxon>Patellogastropoda</taxon>
        <taxon>Patelloidea</taxon>
        <taxon>Patellidae</taxon>
        <taxon>Patella</taxon>
    </lineage>
</organism>
<dbReference type="CDD" id="cd02440">
    <property type="entry name" value="AdoMet_MTases"/>
    <property type="match status" value="1"/>
</dbReference>
<dbReference type="Pfam" id="PF13489">
    <property type="entry name" value="Methyltransf_23"/>
    <property type="match status" value="1"/>
</dbReference>
<evidence type="ECO:0000313" key="1">
    <source>
        <dbReference type="EMBL" id="KAK6184854.1"/>
    </source>
</evidence>
<dbReference type="Proteomes" id="UP001347796">
    <property type="component" value="Unassembled WGS sequence"/>
</dbReference>
<dbReference type="PANTHER" id="PTHR43591:SF101">
    <property type="entry name" value="METHYLTRANSFERASE-LIKE PROTEIN 27"/>
    <property type="match status" value="1"/>
</dbReference>
<sequence length="239" mass="26938">MTTQSSKESDFKKFYKKEGGDVKYMESVAVREKMSKEQVANTFDKWVESGAYDTDVALLNYTGPVVTADVAVHLYPNNRENITMLDIAAGHGLLAIELRKQGFKHIDAVDPSPVSKKVAMEKNLYGRYLVDFVDERRLDIKTDEYDCVVSCGGFAPGLVPCCALNEMIRVTKPGGYVCISAPEYILRLSKEHTDRLEPLMDKYVNSGVWEKISRTVVDNYLNQKPGIIFVFRVLKSEVC</sequence>
<dbReference type="EMBL" id="JAZGQO010000006">
    <property type="protein sequence ID" value="KAK6184854.1"/>
    <property type="molecule type" value="Genomic_DNA"/>
</dbReference>
<evidence type="ECO:0008006" key="3">
    <source>
        <dbReference type="Google" id="ProtNLM"/>
    </source>
</evidence>
<dbReference type="InterPro" id="IPR029063">
    <property type="entry name" value="SAM-dependent_MTases_sf"/>
</dbReference>
<name>A0AAN8JY32_PATCE</name>
<comment type="caution">
    <text evidence="1">The sequence shown here is derived from an EMBL/GenBank/DDBJ whole genome shotgun (WGS) entry which is preliminary data.</text>
</comment>